<keyword evidence="3" id="KW-1185">Reference proteome</keyword>
<evidence type="ECO:0000313" key="2">
    <source>
        <dbReference type="EMBL" id="MCI16850.1"/>
    </source>
</evidence>
<accession>A0A392PZG5</accession>
<evidence type="ECO:0000313" key="3">
    <source>
        <dbReference type="Proteomes" id="UP000265520"/>
    </source>
</evidence>
<feature type="transmembrane region" description="Helical" evidence="1">
    <location>
        <begin position="81"/>
        <end position="103"/>
    </location>
</feature>
<comment type="caution">
    <text evidence="2">The sequence shown here is derived from an EMBL/GenBank/DDBJ whole genome shotgun (WGS) entry which is preliminary data.</text>
</comment>
<feature type="transmembrane region" description="Helical" evidence="1">
    <location>
        <begin position="42"/>
        <end position="61"/>
    </location>
</feature>
<feature type="non-terminal residue" evidence="2">
    <location>
        <position position="1"/>
    </location>
</feature>
<dbReference type="EMBL" id="LXQA010102740">
    <property type="protein sequence ID" value="MCI16850.1"/>
    <property type="molecule type" value="Genomic_DNA"/>
</dbReference>
<sequence>VALTVTSLIRSGFSKSSLFAKFNFHDFTQGARDKAFESLGRFDGLAITAVGFLVGFAFAAFRSKLFAFALWRVTFSRYSRGTYLCVLLVAVVAIHGFAGALLARVLSCSS</sequence>
<dbReference type="Proteomes" id="UP000265520">
    <property type="component" value="Unassembled WGS sequence"/>
</dbReference>
<evidence type="ECO:0000256" key="1">
    <source>
        <dbReference type="SAM" id="Phobius"/>
    </source>
</evidence>
<organism evidence="2 3">
    <name type="scientific">Trifolium medium</name>
    <dbReference type="NCBI Taxonomy" id="97028"/>
    <lineage>
        <taxon>Eukaryota</taxon>
        <taxon>Viridiplantae</taxon>
        <taxon>Streptophyta</taxon>
        <taxon>Embryophyta</taxon>
        <taxon>Tracheophyta</taxon>
        <taxon>Spermatophyta</taxon>
        <taxon>Magnoliopsida</taxon>
        <taxon>eudicotyledons</taxon>
        <taxon>Gunneridae</taxon>
        <taxon>Pentapetalae</taxon>
        <taxon>rosids</taxon>
        <taxon>fabids</taxon>
        <taxon>Fabales</taxon>
        <taxon>Fabaceae</taxon>
        <taxon>Papilionoideae</taxon>
        <taxon>50 kb inversion clade</taxon>
        <taxon>NPAAA clade</taxon>
        <taxon>Hologalegina</taxon>
        <taxon>IRL clade</taxon>
        <taxon>Trifolieae</taxon>
        <taxon>Trifolium</taxon>
    </lineage>
</organism>
<dbReference type="AlphaFoldDB" id="A0A392PZG5"/>
<keyword evidence="1" id="KW-1133">Transmembrane helix</keyword>
<keyword evidence="1" id="KW-0472">Membrane</keyword>
<name>A0A392PZG5_9FABA</name>
<keyword evidence="1" id="KW-0812">Transmembrane</keyword>
<reference evidence="2 3" key="1">
    <citation type="journal article" date="2018" name="Front. Plant Sci.">
        <title>Red Clover (Trifolium pratense) and Zigzag Clover (T. medium) - A Picture of Genomic Similarities and Differences.</title>
        <authorList>
            <person name="Dluhosova J."/>
            <person name="Istvanek J."/>
            <person name="Nedelnik J."/>
            <person name="Repkova J."/>
        </authorList>
    </citation>
    <scope>NUCLEOTIDE SEQUENCE [LARGE SCALE GENOMIC DNA]</scope>
    <source>
        <strain evidence="3">cv. 10/8</strain>
        <tissue evidence="2">Leaf</tissue>
    </source>
</reference>
<protein>
    <submittedName>
        <fullName evidence="2">Uncharacterized protein</fullName>
    </submittedName>
</protein>
<proteinExistence type="predicted"/>